<sequence>MIGVKNLPTFAVKRILTPFCYPEEFRGFGISTRALVKLIREHGVMNAILTDDPELGEAAMQQVQAYRINGAVAAVSCKNARAIPAEDAIRTVVLWDFGAKRNIVRELVKRGCSVVCVPAGTTAQEILARKPDGIMLSNGPGDPAENTGILVELARLMPANLPTFGICLGISCSRSRWGAGR</sequence>
<protein>
    <submittedName>
        <fullName evidence="2">Carbamoyl-phosphate synthase small chain</fullName>
        <ecNumber evidence="2">6.3.5.5</ecNumber>
    </submittedName>
</protein>
<gene>
    <name evidence="2" type="primary">carA_50</name>
    <name evidence="2" type="ORF">SDC9_138276</name>
</gene>
<dbReference type="SUPFAM" id="SSF52317">
    <property type="entry name" value="Class I glutamine amidotransferase-like"/>
    <property type="match status" value="1"/>
</dbReference>
<name>A0A645DNV7_9ZZZZ</name>
<dbReference type="PROSITE" id="PS51273">
    <property type="entry name" value="GATASE_TYPE_1"/>
    <property type="match status" value="1"/>
</dbReference>
<evidence type="ECO:0000313" key="2">
    <source>
        <dbReference type="EMBL" id="MPM91150.1"/>
    </source>
</evidence>
<dbReference type="Gene3D" id="3.40.50.880">
    <property type="match status" value="1"/>
</dbReference>
<reference evidence="2" key="1">
    <citation type="submission" date="2019-08" db="EMBL/GenBank/DDBJ databases">
        <authorList>
            <person name="Kucharzyk K."/>
            <person name="Murdoch R.W."/>
            <person name="Higgins S."/>
            <person name="Loffler F."/>
        </authorList>
    </citation>
    <scope>NUCLEOTIDE SEQUENCE</scope>
</reference>
<dbReference type="Pfam" id="PF00117">
    <property type="entry name" value="GATase"/>
    <property type="match status" value="1"/>
</dbReference>
<evidence type="ECO:0000259" key="1">
    <source>
        <dbReference type="Pfam" id="PF00117"/>
    </source>
</evidence>
<organism evidence="2">
    <name type="scientific">bioreactor metagenome</name>
    <dbReference type="NCBI Taxonomy" id="1076179"/>
    <lineage>
        <taxon>unclassified sequences</taxon>
        <taxon>metagenomes</taxon>
        <taxon>ecological metagenomes</taxon>
    </lineage>
</organism>
<dbReference type="InterPro" id="IPR017926">
    <property type="entry name" value="GATASE"/>
</dbReference>
<dbReference type="InterPro" id="IPR029062">
    <property type="entry name" value="Class_I_gatase-like"/>
</dbReference>
<dbReference type="SUPFAM" id="SSF52021">
    <property type="entry name" value="Carbamoyl phosphate synthetase, small subunit N-terminal domain"/>
    <property type="match status" value="1"/>
</dbReference>
<comment type="caution">
    <text evidence="2">The sequence shown here is derived from an EMBL/GenBank/DDBJ whole genome shotgun (WGS) entry which is preliminary data.</text>
</comment>
<dbReference type="EMBL" id="VSSQ01038261">
    <property type="protein sequence ID" value="MPM91150.1"/>
    <property type="molecule type" value="Genomic_DNA"/>
</dbReference>
<dbReference type="GO" id="GO:0004088">
    <property type="term" value="F:carbamoyl-phosphate synthase (glutamine-hydrolyzing) activity"/>
    <property type="evidence" value="ECO:0007669"/>
    <property type="project" value="UniProtKB-EC"/>
</dbReference>
<proteinExistence type="predicted"/>
<keyword evidence="2" id="KW-0436">Ligase</keyword>
<dbReference type="PRINTS" id="PR00099">
    <property type="entry name" value="CPSGATASE"/>
</dbReference>
<dbReference type="AlphaFoldDB" id="A0A645DNV7"/>
<dbReference type="InterPro" id="IPR036480">
    <property type="entry name" value="CarbP_synth_ssu_N_sf"/>
</dbReference>
<dbReference type="EC" id="6.3.5.5" evidence="2"/>
<accession>A0A645DNV7</accession>
<feature type="domain" description="Glutamine amidotransferase" evidence="1">
    <location>
        <begin position="94"/>
        <end position="171"/>
    </location>
</feature>